<protein>
    <submittedName>
        <fullName evidence="2">Uncharacterized protein</fullName>
    </submittedName>
</protein>
<name>A0ABZ2KRE8_9BACT</name>
<evidence type="ECO:0000256" key="1">
    <source>
        <dbReference type="SAM" id="Phobius"/>
    </source>
</evidence>
<dbReference type="Proteomes" id="UP001379533">
    <property type="component" value="Chromosome"/>
</dbReference>
<keyword evidence="3" id="KW-1185">Reference proteome</keyword>
<dbReference type="EMBL" id="CP089982">
    <property type="protein sequence ID" value="WXA99878.1"/>
    <property type="molecule type" value="Genomic_DNA"/>
</dbReference>
<evidence type="ECO:0000313" key="3">
    <source>
        <dbReference type="Proteomes" id="UP001379533"/>
    </source>
</evidence>
<organism evidence="2 3">
    <name type="scientific">Pendulispora brunnea</name>
    <dbReference type="NCBI Taxonomy" id="2905690"/>
    <lineage>
        <taxon>Bacteria</taxon>
        <taxon>Pseudomonadati</taxon>
        <taxon>Myxococcota</taxon>
        <taxon>Myxococcia</taxon>
        <taxon>Myxococcales</taxon>
        <taxon>Sorangiineae</taxon>
        <taxon>Pendulisporaceae</taxon>
        <taxon>Pendulispora</taxon>
    </lineage>
</organism>
<dbReference type="RefSeq" id="WP_394850519.1">
    <property type="nucleotide sequence ID" value="NZ_CP089982.1"/>
</dbReference>
<keyword evidence="1" id="KW-0812">Transmembrane</keyword>
<gene>
    <name evidence="2" type="ORF">LZC95_24065</name>
</gene>
<accession>A0ABZ2KRE8</accession>
<evidence type="ECO:0000313" key="2">
    <source>
        <dbReference type="EMBL" id="WXA99878.1"/>
    </source>
</evidence>
<feature type="transmembrane region" description="Helical" evidence="1">
    <location>
        <begin position="12"/>
        <end position="31"/>
    </location>
</feature>
<reference evidence="2 3" key="1">
    <citation type="submission" date="2021-12" db="EMBL/GenBank/DDBJ databases">
        <title>Discovery of the Pendulisporaceae a myxobacterial family with distinct sporulation behavior and unique specialized metabolism.</title>
        <authorList>
            <person name="Garcia R."/>
            <person name="Popoff A."/>
            <person name="Bader C.D."/>
            <person name="Loehr J."/>
            <person name="Walesch S."/>
            <person name="Walt C."/>
            <person name="Boldt J."/>
            <person name="Bunk B."/>
            <person name="Haeckl F.J.F.P.J."/>
            <person name="Gunesch A.P."/>
            <person name="Birkelbach J."/>
            <person name="Nuebel U."/>
            <person name="Pietschmann T."/>
            <person name="Bach T."/>
            <person name="Mueller R."/>
        </authorList>
    </citation>
    <scope>NUCLEOTIDE SEQUENCE [LARGE SCALE GENOMIC DNA]</scope>
    <source>
        <strain evidence="2 3">MSr12523</strain>
    </source>
</reference>
<keyword evidence="1" id="KW-0472">Membrane</keyword>
<feature type="transmembrane region" description="Helical" evidence="1">
    <location>
        <begin position="97"/>
        <end position="114"/>
    </location>
</feature>
<proteinExistence type="predicted"/>
<sequence>MIDFFREGGWGMWTILVFGMVTLGAALRFAYSPGRKTLPFIITMSITVLATTAHATWSDLAAVFATLARFIEEGKGADELRMILYEGLKECTRPGCFAGLFLTLSWLLVSVGMLRQPADAPSSNP</sequence>
<keyword evidence="1" id="KW-1133">Transmembrane helix</keyword>